<dbReference type="Gene3D" id="3.40.50.920">
    <property type="match status" value="1"/>
</dbReference>
<protein>
    <submittedName>
        <fullName evidence="3">Thiamine diphosphate-binding protein</fullName>
    </submittedName>
</protein>
<reference evidence="3" key="1">
    <citation type="journal article" date="2020" name="New Phytol.">
        <title>Comparative genomics reveals dynamic genome evolution in host specialist ectomycorrhizal fungi.</title>
        <authorList>
            <person name="Lofgren L.A."/>
            <person name="Nguyen N.H."/>
            <person name="Vilgalys R."/>
            <person name="Ruytinx J."/>
            <person name="Liao H.L."/>
            <person name="Branco S."/>
            <person name="Kuo A."/>
            <person name="LaButti K."/>
            <person name="Lipzen A."/>
            <person name="Andreopoulos W."/>
            <person name="Pangilinan J."/>
            <person name="Riley R."/>
            <person name="Hundley H."/>
            <person name="Na H."/>
            <person name="Barry K."/>
            <person name="Grigoriev I.V."/>
            <person name="Stajich J.E."/>
            <person name="Kennedy P.G."/>
        </authorList>
    </citation>
    <scope>NUCLEOTIDE SEQUENCE</scope>
    <source>
        <strain evidence="3">DOB743</strain>
    </source>
</reference>
<dbReference type="PANTHER" id="PTHR42980">
    <property type="entry name" value="2-OXOISOVALERATE DEHYDROGENASE SUBUNIT BETA-RELATED"/>
    <property type="match status" value="1"/>
</dbReference>
<dbReference type="SUPFAM" id="SSF52540">
    <property type="entry name" value="P-loop containing nucleoside triphosphate hydrolases"/>
    <property type="match status" value="1"/>
</dbReference>
<dbReference type="InterPro" id="IPR009014">
    <property type="entry name" value="Transketo_C/PFOR_II"/>
</dbReference>
<keyword evidence="2" id="KW-0560">Oxidoreductase</keyword>
<dbReference type="GO" id="GO:0009083">
    <property type="term" value="P:branched-chain amino acid catabolic process"/>
    <property type="evidence" value="ECO:0007669"/>
    <property type="project" value="TreeGrafter"/>
</dbReference>
<organism evidence="3 4">
    <name type="scientific">Suillus placidus</name>
    <dbReference type="NCBI Taxonomy" id="48579"/>
    <lineage>
        <taxon>Eukaryota</taxon>
        <taxon>Fungi</taxon>
        <taxon>Dikarya</taxon>
        <taxon>Basidiomycota</taxon>
        <taxon>Agaricomycotina</taxon>
        <taxon>Agaricomycetes</taxon>
        <taxon>Agaricomycetidae</taxon>
        <taxon>Boletales</taxon>
        <taxon>Suillineae</taxon>
        <taxon>Suillaceae</taxon>
        <taxon>Suillus</taxon>
    </lineage>
</organism>
<gene>
    <name evidence="3" type="ORF">EV702DRAFT_1191934</name>
</gene>
<dbReference type="GO" id="GO:0016491">
    <property type="term" value="F:oxidoreductase activity"/>
    <property type="evidence" value="ECO:0007669"/>
    <property type="project" value="UniProtKB-KW"/>
</dbReference>
<comment type="caution">
    <text evidence="3">The sequence shown here is derived from an EMBL/GenBank/DDBJ whole genome shotgun (WGS) entry which is preliminary data.</text>
</comment>
<dbReference type="Gene3D" id="3.40.50.970">
    <property type="match status" value="2"/>
</dbReference>
<comment type="cofactor">
    <cofactor evidence="1">
        <name>thiamine diphosphate</name>
        <dbReference type="ChEBI" id="CHEBI:58937"/>
    </cofactor>
</comment>
<dbReference type="AlphaFoldDB" id="A0A9P7D6Q0"/>
<accession>A0A9P7D6Q0</accession>
<dbReference type="Gene3D" id="3.40.50.300">
    <property type="entry name" value="P-loop containing nucleotide triphosphate hydrolases"/>
    <property type="match status" value="1"/>
</dbReference>
<dbReference type="Proteomes" id="UP000714275">
    <property type="component" value="Unassembled WGS sequence"/>
</dbReference>
<proteinExistence type="predicted"/>
<keyword evidence="4" id="KW-1185">Reference proteome</keyword>
<dbReference type="OrthoDB" id="878at2759"/>
<dbReference type="GO" id="GO:0007584">
    <property type="term" value="P:response to nutrient"/>
    <property type="evidence" value="ECO:0007669"/>
    <property type="project" value="TreeGrafter"/>
</dbReference>
<dbReference type="EMBL" id="JABBWD010000003">
    <property type="protein sequence ID" value="KAG1782280.1"/>
    <property type="molecule type" value="Genomic_DNA"/>
</dbReference>
<dbReference type="SUPFAM" id="SSF52518">
    <property type="entry name" value="Thiamin diphosphate-binding fold (THDP-binding)"/>
    <property type="match status" value="1"/>
</dbReference>
<evidence type="ECO:0000313" key="4">
    <source>
        <dbReference type="Proteomes" id="UP000714275"/>
    </source>
</evidence>
<dbReference type="InterPro" id="IPR029061">
    <property type="entry name" value="THDP-binding"/>
</dbReference>
<dbReference type="InterPro" id="IPR027417">
    <property type="entry name" value="P-loop_NTPase"/>
</dbReference>
<name>A0A9P7D6Q0_9AGAM</name>
<evidence type="ECO:0000256" key="2">
    <source>
        <dbReference type="ARBA" id="ARBA00023002"/>
    </source>
</evidence>
<dbReference type="PANTHER" id="PTHR42980:SF1">
    <property type="entry name" value="2-OXOISOVALERATE DEHYDROGENASE SUBUNIT BETA, MITOCHONDRIAL"/>
    <property type="match status" value="1"/>
</dbReference>
<evidence type="ECO:0000313" key="3">
    <source>
        <dbReference type="EMBL" id="KAG1782280.1"/>
    </source>
</evidence>
<sequence>MPTPSRVKRYQAHDLNLEELACRAQHDLDQRPFDWQLEVAAAVMEGYDVVLDVGTGCGKTLCFSLPKDFDLPVHDYGVSRLRMRLQYPIDRAKYCRLWNWPHVAAMGHTTIAEIQFTDYIFPVFDQLVNEAAKFRYRSGGHFSIEPRMVLHGCIWSQGRNPPLPNSCKGLLLSAIRDPDPVIFMEPKVLYRSAVEQVPINDFVLALSCAEILIPGSDLTLLTWGTPVYHCATTLRLLNSPPPSLIPLIPPSLRSAKVELIDVETHLSLGS</sequence>
<evidence type="ECO:0000256" key="1">
    <source>
        <dbReference type="ARBA" id="ARBA00001964"/>
    </source>
</evidence>